<proteinExistence type="predicted"/>
<evidence type="ECO:0000313" key="2">
    <source>
        <dbReference type="Proteomes" id="UP000280960"/>
    </source>
</evidence>
<dbReference type="EMBL" id="CP033169">
    <property type="protein sequence ID" value="AYO30239.1"/>
    <property type="molecule type" value="Genomic_DNA"/>
</dbReference>
<dbReference type="Proteomes" id="UP000280960">
    <property type="component" value="Chromosome"/>
</dbReference>
<evidence type="ECO:0008006" key="3">
    <source>
        <dbReference type="Google" id="ProtNLM"/>
    </source>
</evidence>
<dbReference type="KEGG" id="bacg:D2962_06050"/>
<evidence type="ECO:0000313" key="1">
    <source>
        <dbReference type="EMBL" id="AYO30239.1"/>
    </source>
</evidence>
<protein>
    <recommendedName>
        <fullName evidence="3">DUF2508 family protein</fullName>
    </recommendedName>
</protein>
<organism evidence="1 2">
    <name type="scientific">Biomaibacter acetigenes</name>
    <dbReference type="NCBI Taxonomy" id="2316383"/>
    <lineage>
        <taxon>Bacteria</taxon>
        <taxon>Bacillati</taxon>
        <taxon>Bacillota</taxon>
        <taxon>Clostridia</taxon>
        <taxon>Thermosediminibacterales</taxon>
        <taxon>Tepidanaerobacteraceae</taxon>
        <taxon>Biomaibacter</taxon>
    </lineage>
</organism>
<keyword evidence="2" id="KW-1185">Reference proteome</keyword>
<dbReference type="RefSeq" id="WP_122014474.1">
    <property type="nucleotide sequence ID" value="NZ_CP033169.1"/>
</dbReference>
<reference evidence="1 2" key="1">
    <citation type="submission" date="2018-10" db="EMBL/GenBank/DDBJ databases">
        <authorList>
            <person name="Zhang X."/>
        </authorList>
    </citation>
    <scope>NUCLEOTIDE SEQUENCE [LARGE SCALE GENOMIC DNA]</scope>
    <source>
        <strain evidence="1 2">SK-G1</strain>
    </source>
</reference>
<accession>A0A3G2R4D6</accession>
<sequence>MEKREIWQMIIDKAKLELTLAEQDLQNAESDFVVAAAYEVVAKREKLNALICRAKKECA</sequence>
<dbReference type="AlphaFoldDB" id="A0A3G2R4D6"/>
<gene>
    <name evidence="1" type="ORF">D2962_06050</name>
</gene>
<name>A0A3G2R4D6_9FIRM</name>